<dbReference type="InterPro" id="IPR036259">
    <property type="entry name" value="MFS_trans_sf"/>
</dbReference>
<keyword evidence="10" id="KW-1185">Reference proteome</keyword>
<name>A0ABV8VVZ7_9BACI</name>
<feature type="transmembrane region" description="Helical" evidence="7">
    <location>
        <begin position="80"/>
        <end position="97"/>
    </location>
</feature>
<dbReference type="Pfam" id="PF07690">
    <property type="entry name" value="MFS_1"/>
    <property type="match status" value="1"/>
</dbReference>
<evidence type="ECO:0000256" key="1">
    <source>
        <dbReference type="ARBA" id="ARBA00004651"/>
    </source>
</evidence>
<dbReference type="RefSeq" id="WP_390196694.1">
    <property type="nucleotide sequence ID" value="NZ_JBHSDV010000001.1"/>
</dbReference>
<evidence type="ECO:0000259" key="8">
    <source>
        <dbReference type="PROSITE" id="PS50850"/>
    </source>
</evidence>
<evidence type="ECO:0000256" key="3">
    <source>
        <dbReference type="ARBA" id="ARBA00022448"/>
    </source>
</evidence>
<feature type="transmembrane region" description="Helical" evidence="7">
    <location>
        <begin position="141"/>
        <end position="160"/>
    </location>
</feature>
<reference evidence="10" key="1">
    <citation type="journal article" date="2019" name="Int. J. Syst. Evol. Microbiol.">
        <title>The Global Catalogue of Microorganisms (GCM) 10K type strain sequencing project: providing services to taxonomists for standard genome sequencing and annotation.</title>
        <authorList>
            <consortium name="The Broad Institute Genomics Platform"/>
            <consortium name="The Broad Institute Genome Sequencing Center for Infectious Disease"/>
            <person name="Wu L."/>
            <person name="Ma J."/>
        </authorList>
    </citation>
    <scope>NUCLEOTIDE SEQUENCE [LARGE SCALE GENOMIC DNA]</scope>
    <source>
        <strain evidence="10">KACC 14058</strain>
    </source>
</reference>
<dbReference type="SUPFAM" id="SSF103473">
    <property type="entry name" value="MFS general substrate transporter"/>
    <property type="match status" value="1"/>
</dbReference>
<accession>A0ABV8VVZ7</accession>
<feature type="transmembrane region" description="Helical" evidence="7">
    <location>
        <begin position="305"/>
        <end position="325"/>
    </location>
</feature>
<keyword evidence="5 7" id="KW-1133">Transmembrane helix</keyword>
<protein>
    <submittedName>
        <fullName evidence="9">MFS transporter</fullName>
    </submittedName>
</protein>
<feature type="domain" description="Major facilitator superfamily (MFS) profile" evidence="8">
    <location>
        <begin position="12"/>
        <end position="405"/>
    </location>
</feature>
<comment type="similarity">
    <text evidence="2">Belongs to the major facilitator superfamily.</text>
</comment>
<dbReference type="Gene3D" id="1.20.1250.20">
    <property type="entry name" value="MFS general substrate transporter like domains"/>
    <property type="match status" value="2"/>
</dbReference>
<dbReference type="PANTHER" id="PTHR23514:SF3">
    <property type="entry name" value="BYPASS OF STOP CODON PROTEIN 6"/>
    <property type="match status" value="1"/>
</dbReference>
<dbReference type="InterPro" id="IPR051788">
    <property type="entry name" value="MFS_Transporter"/>
</dbReference>
<evidence type="ECO:0000256" key="7">
    <source>
        <dbReference type="SAM" id="Phobius"/>
    </source>
</evidence>
<proteinExistence type="inferred from homology"/>
<evidence type="ECO:0000256" key="5">
    <source>
        <dbReference type="ARBA" id="ARBA00022989"/>
    </source>
</evidence>
<feature type="transmembrane region" description="Helical" evidence="7">
    <location>
        <begin position="46"/>
        <end position="68"/>
    </location>
</feature>
<evidence type="ECO:0000256" key="4">
    <source>
        <dbReference type="ARBA" id="ARBA00022692"/>
    </source>
</evidence>
<evidence type="ECO:0000256" key="2">
    <source>
        <dbReference type="ARBA" id="ARBA00008335"/>
    </source>
</evidence>
<keyword evidence="6 7" id="KW-0472">Membrane</keyword>
<feature type="transmembrane region" description="Helical" evidence="7">
    <location>
        <begin position="337"/>
        <end position="359"/>
    </location>
</feature>
<dbReference type="PANTHER" id="PTHR23514">
    <property type="entry name" value="BYPASS OF STOP CODON PROTEIN 6"/>
    <property type="match status" value="1"/>
</dbReference>
<comment type="caution">
    <text evidence="9">The sequence shown here is derived from an EMBL/GenBank/DDBJ whole genome shotgun (WGS) entry which is preliminary data.</text>
</comment>
<evidence type="ECO:0000313" key="10">
    <source>
        <dbReference type="Proteomes" id="UP001595880"/>
    </source>
</evidence>
<sequence length="411" mass="44795">MQRHTNWNYILLLFVIFGGYLIFGISENIKGPALPEMQSELSLSDGKLGILLAINSFGFLLACMYTPWLTSKLGAKTTSILTFALMGLSGIAVYYSTNLSSLIGAYFLLYLGNGMLEIGLAIIAARLFTKNTGTMLNLSHFFYGLGSTVAPIIAAQMMGWEIASTVLGWRGMYVIMLSLSLLPIIPVIISRFPIQQGEDSEESTSFKKLTKDPIAWLIVFALTMGVTAELGIAAWLVNYLVRVNDWTITDASNMLALFFFSFMLARFILGPITDRIGFAKSIIIFSFLAGTLCIIPIFTSDKLSILFALAGFGIGPIYPTMMALLAKKYQKGTDAAITFTVVLIGIGGVGTNLLIGYIIEFVSKLSLGRTLEASNQIGMQTGFFFIAMTAILCGIATAEIHRRLKKIGQVI</sequence>
<dbReference type="InterPro" id="IPR011701">
    <property type="entry name" value="MFS"/>
</dbReference>
<feature type="transmembrane region" description="Helical" evidence="7">
    <location>
        <begin position="7"/>
        <end position="26"/>
    </location>
</feature>
<organism evidence="9 10">
    <name type="scientific">Gracilibacillus marinus</name>
    <dbReference type="NCBI Taxonomy" id="630535"/>
    <lineage>
        <taxon>Bacteria</taxon>
        <taxon>Bacillati</taxon>
        <taxon>Bacillota</taxon>
        <taxon>Bacilli</taxon>
        <taxon>Bacillales</taxon>
        <taxon>Bacillaceae</taxon>
        <taxon>Gracilibacillus</taxon>
    </lineage>
</organism>
<dbReference type="Proteomes" id="UP001595880">
    <property type="component" value="Unassembled WGS sequence"/>
</dbReference>
<feature type="transmembrane region" description="Helical" evidence="7">
    <location>
        <begin position="103"/>
        <end position="129"/>
    </location>
</feature>
<feature type="transmembrane region" description="Helical" evidence="7">
    <location>
        <begin position="251"/>
        <end position="269"/>
    </location>
</feature>
<dbReference type="InterPro" id="IPR020846">
    <property type="entry name" value="MFS_dom"/>
</dbReference>
<feature type="transmembrane region" description="Helical" evidence="7">
    <location>
        <begin position="172"/>
        <end position="194"/>
    </location>
</feature>
<dbReference type="EMBL" id="JBHSDV010000001">
    <property type="protein sequence ID" value="MFC4387205.1"/>
    <property type="molecule type" value="Genomic_DNA"/>
</dbReference>
<dbReference type="PROSITE" id="PS50850">
    <property type="entry name" value="MFS"/>
    <property type="match status" value="1"/>
</dbReference>
<evidence type="ECO:0000313" key="9">
    <source>
        <dbReference type="EMBL" id="MFC4387205.1"/>
    </source>
</evidence>
<keyword evidence="4 7" id="KW-0812">Transmembrane</keyword>
<keyword evidence="3" id="KW-0813">Transport</keyword>
<evidence type="ECO:0000256" key="6">
    <source>
        <dbReference type="ARBA" id="ARBA00023136"/>
    </source>
</evidence>
<gene>
    <name evidence="9" type="ORF">ACFOZ1_05210</name>
</gene>
<comment type="subcellular location">
    <subcellularLocation>
        <location evidence="1">Cell membrane</location>
        <topology evidence="1">Multi-pass membrane protein</topology>
    </subcellularLocation>
</comment>
<feature type="transmembrane region" description="Helical" evidence="7">
    <location>
        <begin position="214"/>
        <end position="239"/>
    </location>
</feature>
<feature type="transmembrane region" description="Helical" evidence="7">
    <location>
        <begin position="281"/>
        <end position="299"/>
    </location>
</feature>
<feature type="transmembrane region" description="Helical" evidence="7">
    <location>
        <begin position="379"/>
        <end position="398"/>
    </location>
</feature>